<feature type="coiled-coil region" evidence="7">
    <location>
        <begin position="361"/>
        <end position="395"/>
    </location>
</feature>
<dbReference type="InterPro" id="IPR004358">
    <property type="entry name" value="Sig_transdc_His_kin-like_C"/>
</dbReference>
<evidence type="ECO:0000256" key="3">
    <source>
        <dbReference type="ARBA" id="ARBA00012438"/>
    </source>
</evidence>
<evidence type="ECO:0000256" key="7">
    <source>
        <dbReference type="SAM" id="Coils"/>
    </source>
</evidence>
<dbReference type="EC" id="2.7.13.3" evidence="3"/>
<dbReference type="CDD" id="cd06225">
    <property type="entry name" value="HAMP"/>
    <property type="match status" value="1"/>
</dbReference>
<dbReference type="SUPFAM" id="SSF158472">
    <property type="entry name" value="HAMP domain-like"/>
    <property type="match status" value="1"/>
</dbReference>
<keyword evidence="7" id="KW-0175">Coiled coil</keyword>
<keyword evidence="8" id="KW-1133">Transmembrane helix</keyword>
<dbReference type="InterPro" id="IPR003661">
    <property type="entry name" value="HisK_dim/P_dom"/>
</dbReference>
<dbReference type="RefSeq" id="WP_052563662.1">
    <property type="nucleotide sequence ID" value="NZ_BAFN01000001.1"/>
</dbReference>
<proteinExistence type="predicted"/>
<keyword evidence="4" id="KW-0597">Phosphoprotein</keyword>
<dbReference type="PANTHER" id="PTHR43304:SF1">
    <property type="entry name" value="PAC DOMAIN-CONTAINING PROTEIN"/>
    <property type="match status" value="1"/>
</dbReference>
<dbReference type="PROSITE" id="PS50885">
    <property type="entry name" value="HAMP"/>
    <property type="match status" value="1"/>
</dbReference>
<keyword evidence="12" id="KW-1185">Reference proteome</keyword>
<dbReference type="InterPro" id="IPR052162">
    <property type="entry name" value="Sensor_kinase/Photoreceptor"/>
</dbReference>
<keyword evidence="8" id="KW-0812">Transmembrane</keyword>
<evidence type="ECO:0000256" key="4">
    <source>
        <dbReference type="ARBA" id="ARBA00022553"/>
    </source>
</evidence>
<evidence type="ECO:0000259" key="9">
    <source>
        <dbReference type="PROSITE" id="PS50109"/>
    </source>
</evidence>
<keyword evidence="6 11" id="KW-0418">Kinase</keyword>
<evidence type="ECO:0000313" key="11">
    <source>
        <dbReference type="EMBL" id="GAN33597.1"/>
    </source>
</evidence>
<dbReference type="Pfam" id="PF00672">
    <property type="entry name" value="HAMP"/>
    <property type="match status" value="1"/>
</dbReference>
<comment type="catalytic activity">
    <reaction evidence="1">
        <text>ATP + protein L-histidine = ADP + protein N-phospho-L-histidine.</text>
        <dbReference type="EC" id="2.7.13.3"/>
    </reaction>
</comment>
<dbReference type="PROSITE" id="PS50109">
    <property type="entry name" value="HIS_KIN"/>
    <property type="match status" value="1"/>
</dbReference>
<evidence type="ECO:0000313" key="12">
    <source>
        <dbReference type="Proteomes" id="UP000032309"/>
    </source>
</evidence>
<dbReference type="PANTHER" id="PTHR43304">
    <property type="entry name" value="PHYTOCHROME-LIKE PROTEIN CPH1"/>
    <property type="match status" value="1"/>
</dbReference>
<keyword evidence="8" id="KW-0472">Membrane</keyword>
<dbReference type="Gene3D" id="1.10.287.130">
    <property type="match status" value="1"/>
</dbReference>
<evidence type="ECO:0000256" key="5">
    <source>
        <dbReference type="ARBA" id="ARBA00022679"/>
    </source>
</evidence>
<dbReference type="InterPro" id="IPR003660">
    <property type="entry name" value="HAMP_dom"/>
</dbReference>
<evidence type="ECO:0000256" key="1">
    <source>
        <dbReference type="ARBA" id="ARBA00000085"/>
    </source>
</evidence>
<dbReference type="SMART" id="SM00387">
    <property type="entry name" value="HATPase_c"/>
    <property type="match status" value="1"/>
</dbReference>
<dbReference type="SMART" id="SM00388">
    <property type="entry name" value="HisKA"/>
    <property type="match status" value="1"/>
</dbReference>
<dbReference type="SMART" id="SM00304">
    <property type="entry name" value="HAMP"/>
    <property type="match status" value="1"/>
</dbReference>
<gene>
    <name evidence="11" type="ORF">BROSI_A2123</name>
</gene>
<sequence length="615" mass="69344">MASYLSIKARLLIFALCIALIPIAIITTAYYFHSRNALKYQIVEKLKAVAESRERHILSTMERMKVRAIDFSSDGIIRSGIEKIVHGRSSKPDAIIRLNAYLKKNKLPLYSHRLLAIILVDKVGKVISSTNEKFVGKDFSGQDVFVQGIQKSYGETCVGQPQYFPDLHENCIFTSAPIISKHGAETLGVIINVYNLITLNEITTNPVGMGETGEVCLVNEGKIMFTESRFLEDAPLKLAVDSEPVRRIIEKGEEMVGIYKDYRGQPVVGVSKYLPEYKWILLTKTNKAEAFAPLKTLGIIALILGAVSAAAVTSFGIVFAVSTSRPIKDLTKATERFARGDLGHRVKIIRKDEIGFLANSFNSMAEELARVINEHKRAEKELKHYSTELKRSNEELQHFAYVASHDLQEPLRMISSYLQLIKRRYKGNLDADADEFIHYAVDGANRLQKMINGLLEYSRVDTHGKSFELADCEVVLQQALTNLKVVIEESIATITHDPLPTVMADSSQLLLVFQNLITNAIKFRGNEPPRIHISAQLRENEWIFSVHDNGIGIEPEYYERLFVIFRRLHSREYPGVGLGLSICKKVVKRHGGRIWLESEPRKGSTFYFTIPGKRC</sequence>
<reference evidence="12" key="1">
    <citation type="journal article" date="2015" name="Genome Announc.">
        <title>Draft Genome Sequence of an Anaerobic Ammonium-Oxidizing Bacterium, "Candidatus Brocadia sinica".</title>
        <authorList>
            <person name="Oshiki M."/>
            <person name="Shinyako-Hata K."/>
            <person name="Satoh H."/>
            <person name="Okabe S."/>
        </authorList>
    </citation>
    <scope>NUCLEOTIDE SEQUENCE [LARGE SCALE GENOMIC DNA]</scope>
    <source>
        <strain evidence="12">JPN1</strain>
    </source>
</reference>
<dbReference type="InterPro" id="IPR036097">
    <property type="entry name" value="HisK_dim/P_sf"/>
</dbReference>
<dbReference type="PRINTS" id="PR00344">
    <property type="entry name" value="BCTRLSENSOR"/>
</dbReference>
<dbReference type="SUPFAM" id="SSF47384">
    <property type="entry name" value="Homodimeric domain of signal transducing histidine kinase"/>
    <property type="match status" value="1"/>
</dbReference>
<evidence type="ECO:0000256" key="2">
    <source>
        <dbReference type="ARBA" id="ARBA00004370"/>
    </source>
</evidence>
<dbReference type="GO" id="GO:0016301">
    <property type="term" value="F:kinase activity"/>
    <property type="evidence" value="ECO:0007669"/>
    <property type="project" value="UniProtKB-KW"/>
</dbReference>
<dbReference type="Gene3D" id="6.10.340.10">
    <property type="match status" value="1"/>
</dbReference>
<dbReference type="Gene3D" id="3.30.565.10">
    <property type="entry name" value="Histidine kinase-like ATPase, C-terminal domain"/>
    <property type="match status" value="1"/>
</dbReference>
<keyword evidence="5" id="KW-0808">Transferase</keyword>
<name>A0ABQ0JXX9_9BACT</name>
<dbReference type="SUPFAM" id="SSF55874">
    <property type="entry name" value="ATPase domain of HSP90 chaperone/DNA topoisomerase II/histidine kinase"/>
    <property type="match status" value="1"/>
</dbReference>
<dbReference type="InterPro" id="IPR005467">
    <property type="entry name" value="His_kinase_dom"/>
</dbReference>
<evidence type="ECO:0000256" key="6">
    <source>
        <dbReference type="ARBA" id="ARBA00022777"/>
    </source>
</evidence>
<feature type="domain" description="Histidine kinase" evidence="9">
    <location>
        <begin position="402"/>
        <end position="614"/>
    </location>
</feature>
<comment type="caution">
    <text evidence="11">The sequence shown here is derived from an EMBL/GenBank/DDBJ whole genome shotgun (WGS) entry which is preliminary data.</text>
</comment>
<dbReference type="Proteomes" id="UP000032309">
    <property type="component" value="Unassembled WGS sequence"/>
</dbReference>
<dbReference type="Pfam" id="PF00512">
    <property type="entry name" value="HisKA"/>
    <property type="match status" value="1"/>
</dbReference>
<feature type="transmembrane region" description="Helical" evidence="8">
    <location>
        <begin position="297"/>
        <end position="321"/>
    </location>
</feature>
<organism evidence="11 12">
    <name type="scientific">Candidatus Brocadia sinica JPN1</name>
    <dbReference type="NCBI Taxonomy" id="1197129"/>
    <lineage>
        <taxon>Bacteria</taxon>
        <taxon>Pseudomonadati</taxon>
        <taxon>Planctomycetota</taxon>
        <taxon>Candidatus Brocadiia</taxon>
        <taxon>Candidatus Brocadiales</taxon>
        <taxon>Candidatus Brocadiaceae</taxon>
        <taxon>Candidatus Brocadia</taxon>
    </lineage>
</organism>
<feature type="domain" description="HAMP" evidence="10">
    <location>
        <begin position="321"/>
        <end position="373"/>
    </location>
</feature>
<dbReference type="InterPro" id="IPR003594">
    <property type="entry name" value="HATPase_dom"/>
</dbReference>
<accession>A0ABQ0JXX9</accession>
<evidence type="ECO:0000256" key="8">
    <source>
        <dbReference type="SAM" id="Phobius"/>
    </source>
</evidence>
<dbReference type="Gene3D" id="3.30.450.20">
    <property type="entry name" value="PAS domain"/>
    <property type="match status" value="1"/>
</dbReference>
<evidence type="ECO:0000259" key="10">
    <source>
        <dbReference type="PROSITE" id="PS50885"/>
    </source>
</evidence>
<comment type="subcellular location">
    <subcellularLocation>
        <location evidence="2">Membrane</location>
    </subcellularLocation>
</comment>
<dbReference type="EMBL" id="BAFN01000001">
    <property type="protein sequence ID" value="GAN33597.1"/>
    <property type="molecule type" value="Genomic_DNA"/>
</dbReference>
<dbReference type="CDD" id="cd00082">
    <property type="entry name" value="HisKA"/>
    <property type="match status" value="1"/>
</dbReference>
<dbReference type="Pfam" id="PF02518">
    <property type="entry name" value="HATPase_c"/>
    <property type="match status" value="1"/>
</dbReference>
<feature type="transmembrane region" description="Helical" evidence="8">
    <location>
        <begin position="12"/>
        <end position="32"/>
    </location>
</feature>
<dbReference type="InterPro" id="IPR036890">
    <property type="entry name" value="HATPase_C_sf"/>
</dbReference>
<protein>
    <recommendedName>
        <fullName evidence="3">histidine kinase</fullName>
        <ecNumber evidence="3">2.7.13.3</ecNumber>
    </recommendedName>
</protein>